<comment type="subcellular location">
    <subcellularLocation>
        <location evidence="2">Endosome</location>
    </subcellularLocation>
</comment>
<evidence type="ECO:0000256" key="7">
    <source>
        <dbReference type="ARBA" id="ARBA00029808"/>
    </source>
</evidence>
<keyword evidence="6" id="KW-0967">Endosome</keyword>
<dbReference type="EMBL" id="HE576755">
    <property type="protein sequence ID" value="CCC69954.1"/>
    <property type="molecule type" value="Genomic_DNA"/>
</dbReference>
<dbReference type="KEGG" id="ncs:NCAS_0D03730"/>
<dbReference type="eggNOG" id="ENOG502S1H5">
    <property type="taxonomic scope" value="Eukaryota"/>
</dbReference>
<dbReference type="InParanoid" id="G0VEG3"/>
<name>G0VEG3_NAUCA</name>
<evidence type="ECO:0000259" key="9">
    <source>
        <dbReference type="Pfam" id="PF10241"/>
    </source>
</evidence>
<comment type="function">
    <text evidence="1">Component of the biogenesis of lysosome-related organelles complex-1 (BLOC-1) involved in endosomal cargo sorting.</text>
</comment>
<evidence type="ECO:0000256" key="6">
    <source>
        <dbReference type="ARBA" id="ARBA00022753"/>
    </source>
</evidence>
<comment type="similarity">
    <text evidence="3">Belongs to the KXD1 family.</text>
</comment>
<evidence type="ECO:0000256" key="8">
    <source>
        <dbReference type="SAM" id="MobiDB-lite"/>
    </source>
</evidence>
<dbReference type="AlphaFoldDB" id="G0VEG3"/>
<keyword evidence="11" id="KW-1185">Reference proteome</keyword>
<proteinExistence type="inferred from homology"/>
<gene>
    <name evidence="10" type="primary">NCAS0D03730</name>
    <name evidence="10" type="ordered locus">NCAS_0D03730</name>
</gene>
<feature type="region of interest" description="Disordered" evidence="8">
    <location>
        <begin position="1"/>
        <end position="82"/>
    </location>
</feature>
<dbReference type="OMA" id="TPMFDTS"/>
<dbReference type="InterPro" id="IPR051390">
    <property type="entry name" value="BLOC-1_subunit_KXD1"/>
</dbReference>
<evidence type="ECO:0000256" key="3">
    <source>
        <dbReference type="ARBA" id="ARBA00005913"/>
    </source>
</evidence>
<keyword evidence="5" id="KW-0813">Transport</keyword>
<protein>
    <recommendedName>
        <fullName evidence="4">Biogenesis of lysosome-related organelles complex 1 subunit KXD1</fullName>
    </recommendedName>
    <alternativeName>
        <fullName evidence="7">KxDL homolog</fullName>
    </alternativeName>
</protein>
<evidence type="ECO:0000256" key="2">
    <source>
        <dbReference type="ARBA" id="ARBA00004177"/>
    </source>
</evidence>
<feature type="compositionally biased region" description="Low complexity" evidence="8">
    <location>
        <begin position="1"/>
        <end position="14"/>
    </location>
</feature>
<dbReference type="OrthoDB" id="4089816at2759"/>
<dbReference type="GeneID" id="96903560"/>
<dbReference type="PANTHER" id="PTHR37787">
    <property type="entry name" value="BIOGENESIS OF LYSOSOME-RELATED ORGANELLES COMPLEX 1 SUBUNIT KXD1"/>
    <property type="match status" value="1"/>
</dbReference>
<dbReference type="FunCoup" id="G0VEG3">
    <property type="interactions" value="107"/>
</dbReference>
<sequence length="234" mass="26282">MNNRTNNSHNNDTTISDDTTERPHTPSISSQSYVIPLTDEMASELSTEGSSISSNDNSTDSSESITSADEGMENRPIDGEDDSHELFDELLDNVMTESNNNTFLTDSQDSNPMFDVSKYIFESLNQAIESTDFSTALSLQTKTSAVINSKSLELKQLIDQTRQKLTHFQDRFDKGTLVSAQIKRNLNESRSKVKRINDMLGTDYPIEFNQARDKILERQLETSDTSDTDNNTNI</sequence>
<dbReference type="Pfam" id="PF10241">
    <property type="entry name" value="KxDL"/>
    <property type="match status" value="1"/>
</dbReference>
<evidence type="ECO:0000256" key="4">
    <source>
        <dbReference type="ARBA" id="ARBA00016207"/>
    </source>
</evidence>
<dbReference type="GO" id="GO:0005768">
    <property type="term" value="C:endosome"/>
    <property type="evidence" value="ECO:0007669"/>
    <property type="project" value="UniProtKB-SubCell"/>
</dbReference>
<dbReference type="HOGENOM" id="CLU_099155_0_0_1"/>
<reference evidence="10 11" key="1">
    <citation type="journal article" date="2011" name="Proc. Natl. Acad. Sci. U.S.A.">
        <title>Evolutionary erosion of yeast sex chromosomes by mating-type switching accidents.</title>
        <authorList>
            <person name="Gordon J.L."/>
            <person name="Armisen D."/>
            <person name="Proux-Wera E."/>
            <person name="Oheigeartaigh S.S."/>
            <person name="Byrne K.P."/>
            <person name="Wolfe K.H."/>
        </authorList>
    </citation>
    <scope>NUCLEOTIDE SEQUENCE [LARGE SCALE GENOMIC DNA]</scope>
    <source>
        <strain evidence="11">ATCC 76901 / BCRC 22586 / CBS 4309 / NBRC 1992 / NRRL Y-12630</strain>
    </source>
</reference>
<dbReference type="Proteomes" id="UP000001640">
    <property type="component" value="Chromosome 4"/>
</dbReference>
<feature type="domain" description="KxDL" evidence="9">
    <location>
        <begin position="123"/>
        <end position="208"/>
    </location>
</feature>
<dbReference type="InterPro" id="IPR019371">
    <property type="entry name" value="KxDL_dom"/>
</dbReference>
<dbReference type="GO" id="GO:0031083">
    <property type="term" value="C:BLOC-1 complex"/>
    <property type="evidence" value="ECO:0007669"/>
    <property type="project" value="EnsemblFungi"/>
</dbReference>
<feature type="compositionally biased region" description="Low complexity" evidence="8">
    <location>
        <begin position="43"/>
        <end position="67"/>
    </location>
</feature>
<organism evidence="10 11">
    <name type="scientific">Naumovozyma castellii</name>
    <name type="common">Yeast</name>
    <name type="synonym">Saccharomyces castellii</name>
    <dbReference type="NCBI Taxonomy" id="27288"/>
    <lineage>
        <taxon>Eukaryota</taxon>
        <taxon>Fungi</taxon>
        <taxon>Dikarya</taxon>
        <taxon>Ascomycota</taxon>
        <taxon>Saccharomycotina</taxon>
        <taxon>Saccharomycetes</taxon>
        <taxon>Saccharomycetales</taxon>
        <taxon>Saccharomycetaceae</taxon>
        <taxon>Naumovozyma</taxon>
    </lineage>
</organism>
<evidence type="ECO:0000313" key="10">
    <source>
        <dbReference type="EMBL" id="CCC69954.1"/>
    </source>
</evidence>
<evidence type="ECO:0000256" key="5">
    <source>
        <dbReference type="ARBA" id="ARBA00022448"/>
    </source>
</evidence>
<evidence type="ECO:0000256" key="1">
    <source>
        <dbReference type="ARBA" id="ARBA00002069"/>
    </source>
</evidence>
<evidence type="ECO:0000313" key="11">
    <source>
        <dbReference type="Proteomes" id="UP000001640"/>
    </source>
</evidence>
<dbReference type="STRING" id="1064592.G0VEG3"/>
<dbReference type="PANTHER" id="PTHR37787:SF1">
    <property type="entry name" value="BIOGENESIS OF LYSOSOME-RELATED ORGANELLES COMPLEX 1 SUBUNIT KXD1"/>
    <property type="match status" value="1"/>
</dbReference>
<accession>G0VEG3</accession>
<dbReference type="GO" id="GO:0032880">
    <property type="term" value="P:regulation of protein localization"/>
    <property type="evidence" value="ECO:0007669"/>
    <property type="project" value="EnsemblFungi"/>
</dbReference>
<dbReference type="RefSeq" id="XP_003676315.1">
    <property type="nucleotide sequence ID" value="XM_003676267.1"/>
</dbReference>
<dbReference type="GO" id="GO:0007032">
    <property type="term" value="P:endosome organization"/>
    <property type="evidence" value="ECO:0007669"/>
    <property type="project" value="EnsemblFungi"/>
</dbReference>
<reference key="2">
    <citation type="submission" date="2011-08" db="EMBL/GenBank/DDBJ databases">
        <title>Genome sequence of Naumovozyma castellii.</title>
        <authorList>
            <person name="Gordon J.L."/>
            <person name="Armisen D."/>
            <person name="Proux-Wera E."/>
            <person name="OhEigeartaigh S.S."/>
            <person name="Byrne K.P."/>
            <person name="Wolfe K.H."/>
        </authorList>
    </citation>
    <scope>NUCLEOTIDE SEQUENCE</scope>
    <source>
        <strain>Type strain:CBS 4309</strain>
    </source>
</reference>